<keyword evidence="2" id="KW-1185">Reference proteome</keyword>
<comment type="caution">
    <text evidence="1">The sequence shown here is derived from an EMBL/GenBank/DDBJ whole genome shotgun (WGS) entry which is preliminary data.</text>
</comment>
<protein>
    <submittedName>
        <fullName evidence="1">Uncharacterized protein</fullName>
    </submittedName>
</protein>
<dbReference type="EMBL" id="CALNXK010000243">
    <property type="protein sequence ID" value="CAH3178640.1"/>
    <property type="molecule type" value="Genomic_DNA"/>
</dbReference>
<reference evidence="1 2" key="1">
    <citation type="submission" date="2022-05" db="EMBL/GenBank/DDBJ databases">
        <authorList>
            <consortium name="Genoscope - CEA"/>
            <person name="William W."/>
        </authorList>
    </citation>
    <scope>NUCLEOTIDE SEQUENCE [LARGE SCALE GENOMIC DNA]</scope>
</reference>
<organism evidence="1 2">
    <name type="scientific">Porites lobata</name>
    <dbReference type="NCBI Taxonomy" id="104759"/>
    <lineage>
        <taxon>Eukaryota</taxon>
        <taxon>Metazoa</taxon>
        <taxon>Cnidaria</taxon>
        <taxon>Anthozoa</taxon>
        <taxon>Hexacorallia</taxon>
        <taxon>Scleractinia</taxon>
        <taxon>Fungiina</taxon>
        <taxon>Poritidae</taxon>
        <taxon>Porites</taxon>
    </lineage>
</organism>
<dbReference type="PANTHER" id="PTHR47331:SF4">
    <property type="entry name" value="PEPTIDASE S1 DOMAIN-CONTAINING PROTEIN"/>
    <property type="match status" value="1"/>
</dbReference>
<sequence>MTEANFTLRDIGLKGTEVSLKLNTIHGENSIPAQKVEGLVVQKLDKDAIVELPKAYTREAIPARRNQIPTPEIASKWSHLKKIKDKIPPKQNNVEVGLLIGC</sequence>
<dbReference type="Proteomes" id="UP001159405">
    <property type="component" value="Unassembled WGS sequence"/>
</dbReference>
<dbReference type="PANTHER" id="PTHR47331">
    <property type="entry name" value="PHD-TYPE DOMAIN-CONTAINING PROTEIN"/>
    <property type="match status" value="1"/>
</dbReference>
<proteinExistence type="predicted"/>
<name>A0ABN8RGV0_9CNID</name>
<gene>
    <name evidence="1" type="ORF">PLOB_00020907</name>
</gene>
<evidence type="ECO:0000313" key="1">
    <source>
        <dbReference type="EMBL" id="CAH3178640.1"/>
    </source>
</evidence>
<accession>A0ABN8RGV0</accession>
<evidence type="ECO:0000313" key="2">
    <source>
        <dbReference type="Proteomes" id="UP001159405"/>
    </source>
</evidence>